<dbReference type="STRING" id="1705562.AMS69_18440"/>
<sequence>MSIEIECVGTDRHEEWDSALEHSPHATVFHRCAALEQLAADSGTELHRLMGFKGQEPIGVLPIFELHKGPFSAVFSPPPNLWIPRLGPAFIVRGDPKQRKRERRRQGFIDAAFEYIEDTIDPKYLRVRTPTELDDVRQFKWNDCTVRPEYTYVTDLSGGKDAVRDRFTSEARRRLRNGQESDSEYTISEEGLDATETVMHHVESRYNEQGEPFPVPTGFPGRLYEALQPGQIRPYVLRVDGDVVGGHIYYDDGDTISGWLGNVKPPDHVDLPVNELLIWRGITDAIGRGRTAYELVGAGDPRLNRYKLHFGPELTGFYSVERSGTGIDSLLQLYRRFVQYS</sequence>
<dbReference type="RefSeq" id="WP_053969495.1">
    <property type="nucleotide sequence ID" value="NZ_JAWJXX010000008.1"/>
</dbReference>
<reference evidence="2 3" key="1">
    <citation type="submission" date="2015-08" db="EMBL/GenBank/DDBJ databases">
        <title>Genomes of Isolates from Cabo Rojo, PR.</title>
        <authorList>
            <person name="Sanchez-Nieves R.L."/>
            <person name="Montalvo-Rodriguez R."/>
        </authorList>
    </citation>
    <scope>NUCLEOTIDE SEQUENCE [LARGE SCALE GENOMIC DNA]</scope>
    <source>
        <strain evidence="2 3">SL3</strain>
    </source>
</reference>
<comment type="caution">
    <text evidence="2">The sequence shown here is derived from an EMBL/GenBank/DDBJ whole genome shotgun (WGS) entry which is preliminary data.</text>
</comment>
<dbReference type="Pfam" id="PF13480">
    <property type="entry name" value="Acetyltransf_6"/>
    <property type="match status" value="1"/>
</dbReference>
<protein>
    <recommendedName>
        <fullName evidence="1">BioF2-like acetyltransferase domain-containing protein</fullName>
    </recommendedName>
</protein>
<dbReference type="OrthoDB" id="140543at2157"/>
<dbReference type="EMBL" id="LIUF01000010">
    <property type="protein sequence ID" value="KOX91472.1"/>
    <property type="molecule type" value="Genomic_DNA"/>
</dbReference>
<dbReference type="SUPFAM" id="SSF55729">
    <property type="entry name" value="Acyl-CoA N-acyltransferases (Nat)"/>
    <property type="match status" value="1"/>
</dbReference>
<evidence type="ECO:0000313" key="3">
    <source>
        <dbReference type="Proteomes" id="UP000037729"/>
    </source>
</evidence>
<keyword evidence="3" id="KW-1185">Reference proteome</keyword>
<feature type="domain" description="BioF2-like acetyltransferase" evidence="1">
    <location>
        <begin position="169"/>
        <end position="307"/>
    </location>
</feature>
<gene>
    <name evidence="2" type="ORF">AMS69_18440</name>
</gene>
<organism evidence="2 3">
    <name type="scientific">Haloarcula rubripromontorii</name>
    <dbReference type="NCBI Taxonomy" id="1705562"/>
    <lineage>
        <taxon>Archaea</taxon>
        <taxon>Methanobacteriati</taxon>
        <taxon>Methanobacteriota</taxon>
        <taxon>Stenosarchaea group</taxon>
        <taxon>Halobacteria</taxon>
        <taxon>Halobacteriales</taxon>
        <taxon>Haloarculaceae</taxon>
        <taxon>Haloarcula</taxon>
    </lineage>
</organism>
<name>A0A0M9AGG0_9EURY</name>
<dbReference type="Proteomes" id="UP000037729">
    <property type="component" value="Unassembled WGS sequence"/>
</dbReference>
<dbReference type="AlphaFoldDB" id="A0A0M9AGG0"/>
<dbReference type="Gene3D" id="3.40.630.30">
    <property type="match status" value="1"/>
</dbReference>
<dbReference type="InterPro" id="IPR016181">
    <property type="entry name" value="Acyl_CoA_acyltransferase"/>
</dbReference>
<accession>A0A0M9AGG0</accession>
<dbReference type="InterPro" id="IPR038740">
    <property type="entry name" value="BioF2-like_GNAT_dom"/>
</dbReference>
<dbReference type="PATRIC" id="fig|1705562.3.peg.734"/>
<proteinExistence type="predicted"/>
<evidence type="ECO:0000259" key="1">
    <source>
        <dbReference type="Pfam" id="PF13480"/>
    </source>
</evidence>
<evidence type="ECO:0000313" key="2">
    <source>
        <dbReference type="EMBL" id="KOX91472.1"/>
    </source>
</evidence>